<dbReference type="PATRIC" id="fig|754477.3.peg.2015"/>
<name>I1YJU3_METFJ</name>
<keyword evidence="2" id="KW-1185">Reference proteome</keyword>
<evidence type="ECO:0000313" key="1">
    <source>
        <dbReference type="EMBL" id="AFJ03186.1"/>
    </source>
</evidence>
<dbReference type="Proteomes" id="UP000009145">
    <property type="component" value="Chromosome"/>
</dbReference>
<evidence type="ECO:0008006" key="3">
    <source>
        <dbReference type="Google" id="ProtNLM"/>
    </source>
</evidence>
<gene>
    <name evidence="1" type="ordered locus">Q7C_2047</name>
</gene>
<organism evidence="1 2">
    <name type="scientific">Methylophaga frappieri (strain ATCC BAA-2434 / DSM 25690 / JAM7)</name>
    <dbReference type="NCBI Taxonomy" id="754477"/>
    <lineage>
        <taxon>Bacteria</taxon>
        <taxon>Pseudomonadati</taxon>
        <taxon>Pseudomonadota</taxon>
        <taxon>Gammaproteobacteria</taxon>
        <taxon>Thiotrichales</taxon>
        <taxon>Piscirickettsiaceae</taxon>
        <taxon>Methylophaga</taxon>
    </lineage>
</organism>
<reference evidence="1 2" key="1">
    <citation type="journal article" date="2012" name="J. Bacteriol.">
        <title>Complete genome sequences of Methylophaga sp. strain JAM1 and Methylophaga sp. strain JAM7.</title>
        <authorList>
            <person name="Villeneuve C."/>
            <person name="Martineau C."/>
            <person name="Mauffrey F."/>
            <person name="Villemur R."/>
        </authorList>
    </citation>
    <scope>NUCLEOTIDE SEQUENCE [LARGE SCALE GENOMIC DNA]</scope>
    <source>
        <strain evidence="1 2">JAM7</strain>
    </source>
</reference>
<dbReference type="HOGENOM" id="CLU_2880705_0_0_6"/>
<evidence type="ECO:0000313" key="2">
    <source>
        <dbReference type="Proteomes" id="UP000009145"/>
    </source>
</evidence>
<proteinExistence type="predicted"/>
<dbReference type="EMBL" id="CP003380">
    <property type="protein sequence ID" value="AFJ03186.1"/>
    <property type="molecule type" value="Genomic_DNA"/>
</dbReference>
<dbReference type="RefSeq" id="WP_014704605.1">
    <property type="nucleotide sequence ID" value="NC_017856.1"/>
</dbReference>
<dbReference type="STRING" id="754477.Q7C_2047"/>
<dbReference type="KEGG" id="mec:Q7C_2047"/>
<protein>
    <recommendedName>
        <fullName evidence="3">Motility protein</fullName>
    </recommendedName>
</protein>
<accession>I1YJU3</accession>
<dbReference type="AlphaFoldDB" id="I1YJU3"/>
<sequence length="63" mass="6530">MESAAIIGLASQLSAVQQVSEQQIAILKLANEQSKANGAAIIALLEQMPVATTKAGQLINIKV</sequence>